<protein>
    <recommendedName>
        <fullName evidence="4 5">Flagellar hook-basal body complex protein FliE</fullName>
    </recommendedName>
</protein>
<dbReference type="Proteomes" id="UP000178086">
    <property type="component" value="Unassembled WGS sequence"/>
</dbReference>
<dbReference type="InterPro" id="IPR001624">
    <property type="entry name" value="FliE"/>
</dbReference>
<proteinExistence type="inferred from homology"/>
<evidence type="ECO:0000256" key="6">
    <source>
        <dbReference type="SAM" id="MobiDB-lite"/>
    </source>
</evidence>
<keyword evidence="7" id="KW-0966">Cell projection</keyword>
<dbReference type="PRINTS" id="PR01006">
    <property type="entry name" value="FLGHOOKFLIE"/>
</dbReference>
<dbReference type="GO" id="GO:0003774">
    <property type="term" value="F:cytoskeletal motor activity"/>
    <property type="evidence" value="ECO:0007669"/>
    <property type="project" value="InterPro"/>
</dbReference>
<keyword evidence="7" id="KW-0282">Flagellum</keyword>
<comment type="caution">
    <text evidence="7">The sequence shown here is derived from an EMBL/GenBank/DDBJ whole genome shotgun (WGS) entry which is preliminary data.</text>
</comment>
<evidence type="ECO:0000313" key="8">
    <source>
        <dbReference type="Proteomes" id="UP000178086"/>
    </source>
</evidence>
<dbReference type="PANTHER" id="PTHR34653:SF1">
    <property type="entry name" value="FLAGELLAR HOOK-BASAL BODY COMPLEX PROTEIN FLIE"/>
    <property type="match status" value="1"/>
</dbReference>
<keyword evidence="3 4" id="KW-0975">Bacterial flagellum</keyword>
<dbReference type="Pfam" id="PF02049">
    <property type="entry name" value="FliE"/>
    <property type="match status" value="1"/>
</dbReference>
<feature type="compositionally biased region" description="Polar residues" evidence="6">
    <location>
        <begin position="1"/>
        <end position="10"/>
    </location>
</feature>
<evidence type="ECO:0000256" key="4">
    <source>
        <dbReference type="HAMAP-Rule" id="MF_00724"/>
    </source>
</evidence>
<gene>
    <name evidence="4" type="primary">fliE</name>
    <name evidence="7" type="ORF">A2074_04145</name>
</gene>
<dbReference type="AlphaFoldDB" id="A0A1F2UIR4"/>
<organism evidence="7 8">
    <name type="scientific">Candidatus Aquicultor primus</name>
    <dbReference type="NCBI Taxonomy" id="1797195"/>
    <lineage>
        <taxon>Bacteria</taxon>
        <taxon>Bacillati</taxon>
        <taxon>Actinomycetota</taxon>
        <taxon>Candidatus Aquicultoria</taxon>
        <taxon>Candidatus Aquicultorales</taxon>
        <taxon>Candidatus Aquicultoraceae</taxon>
        <taxon>Candidatus Aquicultor</taxon>
    </lineage>
</organism>
<comment type="subcellular location">
    <subcellularLocation>
        <location evidence="1 4">Bacterial flagellum basal body</location>
    </subcellularLocation>
</comment>
<dbReference type="GO" id="GO:0071973">
    <property type="term" value="P:bacterial-type flagellum-dependent cell motility"/>
    <property type="evidence" value="ECO:0007669"/>
    <property type="project" value="InterPro"/>
</dbReference>
<dbReference type="HAMAP" id="MF_00724">
    <property type="entry name" value="FliE"/>
    <property type="match status" value="1"/>
</dbReference>
<dbReference type="EMBL" id="MELI01000082">
    <property type="protein sequence ID" value="OFW32901.1"/>
    <property type="molecule type" value="Genomic_DNA"/>
</dbReference>
<evidence type="ECO:0000256" key="3">
    <source>
        <dbReference type="ARBA" id="ARBA00023143"/>
    </source>
</evidence>
<name>A0A1F2UIR4_9ACTN</name>
<feature type="region of interest" description="Disordered" evidence="6">
    <location>
        <begin position="1"/>
        <end position="34"/>
    </location>
</feature>
<evidence type="ECO:0000313" key="7">
    <source>
        <dbReference type="EMBL" id="OFW32901.1"/>
    </source>
</evidence>
<dbReference type="PANTHER" id="PTHR34653">
    <property type="match status" value="1"/>
</dbReference>
<dbReference type="NCBIfam" id="TIGR00205">
    <property type="entry name" value="fliE"/>
    <property type="match status" value="1"/>
</dbReference>
<sequence length="105" mass="11288">MINFNPSMPVSSAGPKPLQPTMEQGKPTEVGGANEFGKVLGKYLENVDSQQQASQSSIQDMLGGKGADINSVVAEVAKADMSFKLLVGVRNKVIEAYRQTMQMQI</sequence>
<dbReference type="GO" id="GO:0005198">
    <property type="term" value="F:structural molecule activity"/>
    <property type="evidence" value="ECO:0007669"/>
    <property type="project" value="UniProtKB-UniRule"/>
</dbReference>
<comment type="similarity">
    <text evidence="2 4">Belongs to the FliE family.</text>
</comment>
<reference evidence="7 8" key="1">
    <citation type="journal article" date="2016" name="Nat. Commun.">
        <title>Thousands of microbial genomes shed light on interconnected biogeochemical processes in an aquifer system.</title>
        <authorList>
            <person name="Anantharaman K."/>
            <person name="Brown C.T."/>
            <person name="Hug L.A."/>
            <person name="Sharon I."/>
            <person name="Castelle C.J."/>
            <person name="Probst A.J."/>
            <person name="Thomas B.C."/>
            <person name="Singh A."/>
            <person name="Wilkins M.J."/>
            <person name="Karaoz U."/>
            <person name="Brodie E.L."/>
            <person name="Williams K.H."/>
            <person name="Hubbard S.S."/>
            <person name="Banfield J.F."/>
        </authorList>
    </citation>
    <scope>NUCLEOTIDE SEQUENCE [LARGE SCALE GENOMIC DNA]</scope>
</reference>
<evidence type="ECO:0000256" key="1">
    <source>
        <dbReference type="ARBA" id="ARBA00004117"/>
    </source>
</evidence>
<evidence type="ECO:0000256" key="5">
    <source>
        <dbReference type="NCBIfam" id="TIGR00205"/>
    </source>
</evidence>
<accession>A0A1F2UIR4</accession>
<keyword evidence="7" id="KW-0969">Cilium</keyword>
<dbReference type="GO" id="GO:0009425">
    <property type="term" value="C:bacterial-type flagellum basal body"/>
    <property type="evidence" value="ECO:0007669"/>
    <property type="project" value="UniProtKB-SubCell"/>
</dbReference>
<evidence type="ECO:0000256" key="2">
    <source>
        <dbReference type="ARBA" id="ARBA00009272"/>
    </source>
</evidence>